<proteinExistence type="predicted"/>
<comment type="caution">
    <text evidence="1">The sequence shown here is derived from an EMBL/GenBank/DDBJ whole genome shotgun (WGS) entry which is preliminary data.</text>
</comment>
<name>A0A146F3H7_ASPKA</name>
<dbReference type="Proteomes" id="UP000075230">
    <property type="component" value="Unassembled WGS sequence"/>
</dbReference>
<dbReference type="EMBL" id="BCWF01000008">
    <property type="protein sequence ID" value="GAT20844.1"/>
    <property type="molecule type" value="Genomic_DNA"/>
</dbReference>
<protein>
    <submittedName>
        <fullName evidence="1">WSC domain protein</fullName>
    </submittedName>
</protein>
<reference evidence="1 2" key="1">
    <citation type="journal article" date="2016" name="DNA Res.">
        <title>Genome sequence of Aspergillus luchuensis NBRC 4314.</title>
        <authorList>
            <person name="Yamada O."/>
            <person name="Machida M."/>
            <person name="Hosoyama A."/>
            <person name="Goto M."/>
            <person name="Takahashi T."/>
            <person name="Futagami T."/>
            <person name="Yamagata Y."/>
            <person name="Takeuchi M."/>
            <person name="Kobayashi T."/>
            <person name="Koike H."/>
            <person name="Abe K."/>
            <person name="Asai K."/>
            <person name="Arita M."/>
            <person name="Fujita N."/>
            <person name="Fukuda K."/>
            <person name="Higa K."/>
            <person name="Horikawa H."/>
            <person name="Ishikawa T."/>
            <person name="Jinno K."/>
            <person name="Kato Y."/>
            <person name="Kirimura K."/>
            <person name="Mizutani O."/>
            <person name="Nakasone K."/>
            <person name="Sano M."/>
            <person name="Shiraishi Y."/>
            <person name="Tsukahara M."/>
            <person name="Gomi K."/>
        </authorList>
    </citation>
    <scope>NUCLEOTIDE SEQUENCE [LARGE SCALE GENOMIC DNA]</scope>
    <source>
        <strain evidence="1 2">RIB 2604</strain>
    </source>
</reference>
<organism evidence="1 2">
    <name type="scientific">Aspergillus kawachii</name>
    <name type="common">White koji mold</name>
    <name type="synonym">Aspergillus awamori var. kawachi</name>
    <dbReference type="NCBI Taxonomy" id="1069201"/>
    <lineage>
        <taxon>Eukaryota</taxon>
        <taxon>Fungi</taxon>
        <taxon>Dikarya</taxon>
        <taxon>Ascomycota</taxon>
        <taxon>Pezizomycotina</taxon>
        <taxon>Eurotiomycetes</taxon>
        <taxon>Eurotiomycetidae</taxon>
        <taxon>Eurotiales</taxon>
        <taxon>Aspergillaceae</taxon>
        <taxon>Aspergillus</taxon>
        <taxon>Aspergillus subgen. Circumdati</taxon>
    </lineage>
</organism>
<evidence type="ECO:0000313" key="2">
    <source>
        <dbReference type="Proteomes" id="UP000075230"/>
    </source>
</evidence>
<sequence length="118" mass="12554">MQLVSPAVLSGQLYLRATYGRYKALQGENSVGFMIDWIAAPVGVEETELADFYGKAGCGMSDRARTAFSPAGISCQKDRSQEISGAVRKRVTAAAAGRDPPAPKHVLLACSRFASLCN</sequence>
<reference evidence="2" key="2">
    <citation type="submission" date="2016-02" db="EMBL/GenBank/DDBJ databases">
        <title>Genome sequencing of Aspergillus luchuensis NBRC 4314.</title>
        <authorList>
            <person name="Yamada O."/>
        </authorList>
    </citation>
    <scope>NUCLEOTIDE SEQUENCE [LARGE SCALE GENOMIC DNA]</scope>
    <source>
        <strain evidence="2">RIB 2604</strain>
    </source>
</reference>
<evidence type="ECO:0000313" key="1">
    <source>
        <dbReference type="EMBL" id="GAT20844.1"/>
    </source>
</evidence>
<dbReference type="AlphaFoldDB" id="A0A146F3H7"/>
<gene>
    <name evidence="1" type="ORF">RIB2604_00803230</name>
</gene>
<accession>A0A146F3H7</accession>